<sequence>MNFKKILLMSTLCLSMVYPSIAEAKEKVVNLKMSWWGGDDRHQKTLEALKLFEEKYPNIKVKPEYGGWQGWQEKVTTQIVGNTSPDVMQINWNWIDLFSRDGSGFYDLNKVSHILELEKNYPQEMLNQCVANGKLNAVPIGVTGKVFYINKTTYEKAGLPVPSSFEEMISSSKIIREKLGNDYYAFDTDAYGALLLMIYKLEQETGKPFIIDNKVAYTEAEVTEAVRFYDNLVKENVMPSLKVRAAAGFIPLDQHPSWIQGKYAGTYEWDSSAQKWQDALEAGQELVVAPYPKDFGTYPSAFNKVSMGYAIKKNTKHPEEAATLIHFLTSDPEAIKILGTSRGVPSNATAINVLKENNQLTGLGFDANNAVISFSGKGIHPLFEHKKLNTDLRTVIENLGYGQKSVEETAKDIIEITNNFLEEYN</sequence>
<evidence type="ECO:0000313" key="3">
    <source>
        <dbReference type="Proteomes" id="UP000284676"/>
    </source>
</evidence>
<dbReference type="Gene3D" id="3.40.190.10">
    <property type="entry name" value="Periplasmic binding protein-like II"/>
    <property type="match status" value="2"/>
</dbReference>
<feature type="signal peptide" evidence="1">
    <location>
        <begin position="1"/>
        <end position="24"/>
    </location>
</feature>
<feature type="chain" id="PRO_5019070463" evidence="1">
    <location>
        <begin position="25"/>
        <end position="425"/>
    </location>
</feature>
<dbReference type="PANTHER" id="PTHR43649:SF11">
    <property type="entry name" value="ABC TRANSPORTER SUBSTRATE-BINDING PROTEIN YESO-RELATED"/>
    <property type="match status" value="1"/>
</dbReference>
<comment type="caution">
    <text evidence="2">The sequence shown here is derived from an EMBL/GenBank/DDBJ whole genome shotgun (WGS) entry which is preliminary data.</text>
</comment>
<dbReference type="Proteomes" id="UP000284676">
    <property type="component" value="Unassembled WGS sequence"/>
</dbReference>
<protein>
    <submittedName>
        <fullName evidence="2">Carbohydrate ABC transporter substrate-binding protein</fullName>
    </submittedName>
</protein>
<dbReference type="PANTHER" id="PTHR43649">
    <property type="entry name" value="ARABINOSE-BINDING PROTEIN-RELATED"/>
    <property type="match status" value="1"/>
</dbReference>
<organism evidence="2 3">
    <name type="scientific">Fusobacterium mortiferum</name>
    <dbReference type="NCBI Taxonomy" id="850"/>
    <lineage>
        <taxon>Bacteria</taxon>
        <taxon>Fusobacteriati</taxon>
        <taxon>Fusobacteriota</taxon>
        <taxon>Fusobacteriia</taxon>
        <taxon>Fusobacteriales</taxon>
        <taxon>Fusobacteriaceae</taxon>
        <taxon>Fusobacterium</taxon>
    </lineage>
</organism>
<dbReference type="InterPro" id="IPR050490">
    <property type="entry name" value="Bact_solute-bd_prot1"/>
</dbReference>
<evidence type="ECO:0000313" key="2">
    <source>
        <dbReference type="EMBL" id="RHF73509.1"/>
    </source>
</evidence>
<gene>
    <name evidence="2" type="ORF">DW663_04375</name>
</gene>
<name>A0A414PY44_FUSMR</name>
<dbReference type="AlphaFoldDB" id="A0A414PY44"/>
<accession>A0A414PY44</accession>
<reference evidence="2 3" key="1">
    <citation type="submission" date="2018-08" db="EMBL/GenBank/DDBJ databases">
        <title>A genome reference for cultivated species of the human gut microbiota.</title>
        <authorList>
            <person name="Zou Y."/>
            <person name="Xue W."/>
            <person name="Luo G."/>
        </authorList>
    </citation>
    <scope>NUCLEOTIDE SEQUENCE [LARGE SCALE GENOMIC DNA]</scope>
    <source>
        <strain evidence="2 3">AM25-1</strain>
    </source>
</reference>
<dbReference type="Pfam" id="PF01547">
    <property type="entry name" value="SBP_bac_1"/>
    <property type="match status" value="1"/>
</dbReference>
<evidence type="ECO:0000256" key="1">
    <source>
        <dbReference type="SAM" id="SignalP"/>
    </source>
</evidence>
<dbReference type="RefSeq" id="WP_118126349.1">
    <property type="nucleotide sequence ID" value="NZ_CAEUHP010000001.1"/>
</dbReference>
<proteinExistence type="predicted"/>
<dbReference type="InterPro" id="IPR006059">
    <property type="entry name" value="SBP"/>
</dbReference>
<keyword evidence="1" id="KW-0732">Signal</keyword>
<dbReference type="EMBL" id="QRHL01000004">
    <property type="protein sequence ID" value="RHF73509.1"/>
    <property type="molecule type" value="Genomic_DNA"/>
</dbReference>
<dbReference type="SUPFAM" id="SSF53850">
    <property type="entry name" value="Periplasmic binding protein-like II"/>
    <property type="match status" value="1"/>
</dbReference>